<reference evidence="3 5" key="2">
    <citation type="submission" date="2024-07" db="EMBL/GenBank/DDBJ databases">
        <authorList>
            <person name="Akdeniz Z."/>
        </authorList>
    </citation>
    <scope>NUCLEOTIDE SEQUENCE [LARGE SCALE GENOMIC DNA]</scope>
</reference>
<keyword evidence="5" id="KW-1185">Reference proteome</keyword>
<accession>A0AA86RBJ3</accession>
<dbReference type="EMBL" id="CAXDID020000051">
    <property type="protein sequence ID" value="CAL6005409.1"/>
    <property type="molecule type" value="Genomic_DNA"/>
</dbReference>
<dbReference type="EMBL" id="CATOUU010001095">
    <property type="protein sequence ID" value="CAI9971618.1"/>
    <property type="molecule type" value="Genomic_DNA"/>
</dbReference>
<organism evidence="2">
    <name type="scientific">Hexamita inflata</name>
    <dbReference type="NCBI Taxonomy" id="28002"/>
    <lineage>
        <taxon>Eukaryota</taxon>
        <taxon>Metamonada</taxon>
        <taxon>Diplomonadida</taxon>
        <taxon>Hexamitidae</taxon>
        <taxon>Hexamitinae</taxon>
        <taxon>Hexamita</taxon>
    </lineage>
</organism>
<reference evidence="2" key="1">
    <citation type="submission" date="2023-06" db="EMBL/GenBank/DDBJ databases">
        <authorList>
            <person name="Kurt Z."/>
        </authorList>
    </citation>
    <scope>NUCLEOTIDE SEQUENCE</scope>
</reference>
<evidence type="ECO:0000256" key="1">
    <source>
        <dbReference type="SAM" id="SignalP"/>
    </source>
</evidence>
<keyword evidence="1" id="KW-0732">Signal</keyword>
<evidence type="ECO:0000313" key="2">
    <source>
        <dbReference type="EMBL" id="CAI9971618.1"/>
    </source>
</evidence>
<proteinExistence type="predicted"/>
<dbReference type="AlphaFoldDB" id="A0AA86RBJ3"/>
<evidence type="ECO:0000313" key="4">
    <source>
        <dbReference type="EMBL" id="CAL6037114.1"/>
    </source>
</evidence>
<gene>
    <name evidence="3" type="ORF">HINF_LOCUS19351</name>
    <name evidence="4" type="ORF">HINF_LOCUS36730</name>
    <name evidence="2" type="ORF">HINF_LOCUS59263</name>
</gene>
<feature type="chain" id="PRO_5041703934" evidence="1">
    <location>
        <begin position="18"/>
        <end position="114"/>
    </location>
</feature>
<dbReference type="Proteomes" id="UP001642409">
    <property type="component" value="Unassembled WGS sequence"/>
</dbReference>
<evidence type="ECO:0000313" key="3">
    <source>
        <dbReference type="EMBL" id="CAL6005409.1"/>
    </source>
</evidence>
<comment type="caution">
    <text evidence="2">The sequence shown here is derived from an EMBL/GenBank/DDBJ whole genome shotgun (WGS) entry which is preliminary data.</text>
</comment>
<feature type="signal peptide" evidence="1">
    <location>
        <begin position="1"/>
        <end position="17"/>
    </location>
</feature>
<evidence type="ECO:0000313" key="5">
    <source>
        <dbReference type="Proteomes" id="UP001642409"/>
    </source>
</evidence>
<name>A0AA86RBJ3_9EUKA</name>
<sequence length="114" mass="13450">MTRLTVTLSSVLRLVYTFLTLQKQLFLKNRQYYTEIRQITQKVNRLLKSDIRHLLESGAFLDHPKLIFNPQIIFTPLISFPLFQILCTMKSNAWTIFPFSLSPTIILFECLKLK</sequence>
<dbReference type="EMBL" id="CAXDID020000136">
    <property type="protein sequence ID" value="CAL6037114.1"/>
    <property type="molecule type" value="Genomic_DNA"/>
</dbReference>
<protein>
    <submittedName>
        <fullName evidence="3">Hypothetical_protein</fullName>
    </submittedName>
</protein>